<dbReference type="InterPro" id="IPR012337">
    <property type="entry name" value="RNaseH-like_sf"/>
</dbReference>
<dbReference type="Pfam" id="PF00665">
    <property type="entry name" value="rve"/>
    <property type="match status" value="1"/>
</dbReference>
<evidence type="ECO:0000313" key="3">
    <source>
        <dbReference type="Proteomes" id="UP000823914"/>
    </source>
</evidence>
<dbReference type="InterPro" id="IPR050900">
    <property type="entry name" value="Transposase_IS3/IS150/IS904"/>
</dbReference>
<name>A0A9E2L0Y9_9SPIR</name>
<dbReference type="SUPFAM" id="SSF46689">
    <property type="entry name" value="Homeodomain-like"/>
    <property type="match status" value="1"/>
</dbReference>
<dbReference type="AlphaFoldDB" id="A0A9E2L0Y9"/>
<dbReference type="Pfam" id="PF13276">
    <property type="entry name" value="HTH_21"/>
    <property type="match status" value="1"/>
</dbReference>
<feature type="domain" description="Integrase catalytic" evidence="1">
    <location>
        <begin position="223"/>
        <end position="385"/>
    </location>
</feature>
<dbReference type="InterPro" id="IPR025948">
    <property type="entry name" value="HTH-like_dom"/>
</dbReference>
<protein>
    <submittedName>
        <fullName evidence="2">IS3 family transposase</fullName>
    </submittedName>
</protein>
<dbReference type="Gene3D" id="1.10.10.60">
    <property type="entry name" value="Homeodomain-like"/>
    <property type="match status" value="1"/>
</dbReference>
<sequence>MGNNQKYSIDFKLLVVGKYKQGTCGYKKLAREFNLDRDTVRDWCLNPRLQVATEMAKKNKINDDKDLEYYKTAAIFWEQYAKNIEAELAKQGKKKLLLKTMKDCLEQNQNLKTRKLCEVTGISKSSFYYNRNNNSQKLKDAEVLKYLKQLPEKILNRRGSKIKSKELKVRFGITVNHKRVERICRENGLLAKNRRRKFPKDYYKQQKENQKHLPKNILNRNFESSAPLKKFCTDVSYFKTKTGWLYLSPVLDLCGRKIQCYSISPHNDEALSEETLDKFFALGNVKGSILHSDQGALYTSKKWRKRLKKNGIIQSMSRKGNCWDNACMEHFFGTLKVETGYDDLLKTGLLSYEETKKLIDDFIYYYNNERIQQNLGWKTPNEIAA</sequence>
<dbReference type="GO" id="GO:0015074">
    <property type="term" value="P:DNA integration"/>
    <property type="evidence" value="ECO:0007669"/>
    <property type="project" value="InterPro"/>
</dbReference>
<dbReference type="GO" id="GO:0003676">
    <property type="term" value="F:nucleic acid binding"/>
    <property type="evidence" value="ECO:0007669"/>
    <property type="project" value="InterPro"/>
</dbReference>
<reference evidence="2" key="1">
    <citation type="journal article" date="2021" name="PeerJ">
        <title>Extensive microbial diversity within the chicken gut microbiome revealed by metagenomics and culture.</title>
        <authorList>
            <person name="Gilroy R."/>
            <person name="Ravi A."/>
            <person name="Getino M."/>
            <person name="Pursley I."/>
            <person name="Horton D.L."/>
            <person name="Alikhan N.F."/>
            <person name="Baker D."/>
            <person name="Gharbi K."/>
            <person name="Hall N."/>
            <person name="Watson M."/>
            <person name="Adriaenssens E.M."/>
            <person name="Foster-Nyarko E."/>
            <person name="Jarju S."/>
            <person name="Secka A."/>
            <person name="Antonio M."/>
            <person name="Oren A."/>
            <person name="Chaudhuri R.R."/>
            <person name="La Ragione R."/>
            <person name="Hildebrand F."/>
            <person name="Pallen M.J."/>
        </authorList>
    </citation>
    <scope>NUCLEOTIDE SEQUENCE</scope>
    <source>
        <strain evidence="2">Gambia15-2214</strain>
    </source>
</reference>
<dbReference type="PROSITE" id="PS50994">
    <property type="entry name" value="INTEGRASE"/>
    <property type="match status" value="1"/>
</dbReference>
<dbReference type="NCBIfam" id="NF033516">
    <property type="entry name" value="transpos_IS3"/>
    <property type="match status" value="1"/>
</dbReference>
<dbReference type="InterPro" id="IPR009057">
    <property type="entry name" value="Homeodomain-like_sf"/>
</dbReference>
<gene>
    <name evidence="2" type="ORF">IAA16_04260</name>
</gene>
<comment type="caution">
    <text evidence="2">The sequence shown here is derived from an EMBL/GenBank/DDBJ whole genome shotgun (WGS) entry which is preliminary data.</text>
</comment>
<dbReference type="InterPro" id="IPR001584">
    <property type="entry name" value="Integrase_cat-core"/>
</dbReference>
<dbReference type="SUPFAM" id="SSF53098">
    <property type="entry name" value="Ribonuclease H-like"/>
    <property type="match status" value="1"/>
</dbReference>
<organism evidence="2 3">
    <name type="scientific">Candidatus Treponema excrementipullorum</name>
    <dbReference type="NCBI Taxonomy" id="2838768"/>
    <lineage>
        <taxon>Bacteria</taxon>
        <taxon>Pseudomonadati</taxon>
        <taxon>Spirochaetota</taxon>
        <taxon>Spirochaetia</taxon>
        <taxon>Spirochaetales</taxon>
        <taxon>Treponemataceae</taxon>
        <taxon>Treponema</taxon>
    </lineage>
</organism>
<dbReference type="InterPro" id="IPR048020">
    <property type="entry name" value="Transpos_IS3"/>
</dbReference>
<reference evidence="2" key="2">
    <citation type="submission" date="2021-04" db="EMBL/GenBank/DDBJ databases">
        <authorList>
            <person name="Gilroy R."/>
        </authorList>
    </citation>
    <scope>NUCLEOTIDE SEQUENCE</scope>
    <source>
        <strain evidence="2">Gambia15-2214</strain>
    </source>
</reference>
<dbReference type="Pfam" id="PF13333">
    <property type="entry name" value="rve_2"/>
    <property type="match status" value="1"/>
</dbReference>
<evidence type="ECO:0000313" key="2">
    <source>
        <dbReference type="EMBL" id="MBU3849759.1"/>
    </source>
</evidence>
<dbReference type="InterPro" id="IPR036397">
    <property type="entry name" value="RNaseH_sf"/>
</dbReference>
<dbReference type="Gene3D" id="3.30.420.10">
    <property type="entry name" value="Ribonuclease H-like superfamily/Ribonuclease H"/>
    <property type="match status" value="1"/>
</dbReference>
<evidence type="ECO:0000259" key="1">
    <source>
        <dbReference type="PROSITE" id="PS50994"/>
    </source>
</evidence>
<accession>A0A9E2L0Y9</accession>
<dbReference type="PANTHER" id="PTHR46889:SF5">
    <property type="entry name" value="INTEGRASE PROTEIN"/>
    <property type="match status" value="1"/>
</dbReference>
<dbReference type="Proteomes" id="UP000823914">
    <property type="component" value="Unassembled WGS sequence"/>
</dbReference>
<proteinExistence type="predicted"/>
<dbReference type="PANTHER" id="PTHR46889">
    <property type="entry name" value="TRANSPOSASE INSF FOR INSERTION SEQUENCE IS3B-RELATED"/>
    <property type="match status" value="1"/>
</dbReference>
<dbReference type="EMBL" id="JAHLFV010000099">
    <property type="protein sequence ID" value="MBU3849759.1"/>
    <property type="molecule type" value="Genomic_DNA"/>
</dbReference>